<dbReference type="OrthoDB" id="8954335at2759"/>
<organism evidence="19 20">
    <name type="scientific">Cuscuta campestris</name>
    <dbReference type="NCBI Taxonomy" id="132261"/>
    <lineage>
        <taxon>Eukaryota</taxon>
        <taxon>Viridiplantae</taxon>
        <taxon>Streptophyta</taxon>
        <taxon>Embryophyta</taxon>
        <taxon>Tracheophyta</taxon>
        <taxon>Spermatophyta</taxon>
        <taxon>Magnoliopsida</taxon>
        <taxon>eudicotyledons</taxon>
        <taxon>Gunneridae</taxon>
        <taxon>Pentapetalae</taxon>
        <taxon>asterids</taxon>
        <taxon>lamiids</taxon>
        <taxon>Solanales</taxon>
        <taxon>Convolvulaceae</taxon>
        <taxon>Cuscuteae</taxon>
        <taxon>Cuscuta</taxon>
        <taxon>Cuscuta subgen. Grammica</taxon>
        <taxon>Cuscuta sect. Cleistogrammica</taxon>
    </lineage>
</organism>
<evidence type="ECO:0000256" key="2">
    <source>
        <dbReference type="ARBA" id="ARBA00022448"/>
    </source>
</evidence>
<dbReference type="InterPro" id="IPR024283">
    <property type="entry name" value="TOC159_MAD"/>
</dbReference>
<keyword evidence="10" id="KW-0460">Magnesium</keyword>
<feature type="compositionally biased region" description="Acidic residues" evidence="17">
    <location>
        <begin position="535"/>
        <end position="548"/>
    </location>
</feature>
<evidence type="ECO:0000256" key="10">
    <source>
        <dbReference type="ARBA" id="ARBA00022842"/>
    </source>
</evidence>
<evidence type="ECO:0000256" key="6">
    <source>
        <dbReference type="ARBA" id="ARBA00022723"/>
    </source>
</evidence>
<evidence type="ECO:0000256" key="5">
    <source>
        <dbReference type="ARBA" id="ARBA00022692"/>
    </source>
</evidence>
<dbReference type="Proteomes" id="UP000595140">
    <property type="component" value="Unassembled WGS sequence"/>
</dbReference>
<reference evidence="19 20" key="1">
    <citation type="submission" date="2018-04" db="EMBL/GenBank/DDBJ databases">
        <authorList>
            <person name="Vogel A."/>
        </authorList>
    </citation>
    <scope>NUCLEOTIDE SEQUENCE [LARGE SCALE GENOMIC DNA]</scope>
</reference>
<keyword evidence="3" id="KW-0150">Chloroplast</keyword>
<keyword evidence="8" id="KW-0378">Hydrolase</keyword>
<feature type="region of interest" description="Disordered" evidence="17">
    <location>
        <begin position="446"/>
        <end position="552"/>
    </location>
</feature>
<evidence type="ECO:0000256" key="16">
    <source>
        <dbReference type="ARBA" id="ARBA00023775"/>
    </source>
</evidence>
<evidence type="ECO:0000256" key="8">
    <source>
        <dbReference type="ARBA" id="ARBA00022801"/>
    </source>
</evidence>
<dbReference type="PANTHER" id="PTHR10903">
    <property type="entry name" value="GTPASE, IMAP FAMILY MEMBER-RELATED"/>
    <property type="match status" value="1"/>
</dbReference>
<dbReference type="Gene3D" id="3.40.50.300">
    <property type="entry name" value="P-loop containing nucleotide triphosphate hydrolases"/>
    <property type="match status" value="1"/>
</dbReference>
<dbReference type="PANTHER" id="PTHR10903:SF120">
    <property type="entry name" value="TRANSLOCASE OF CHLOROPLAST 159, CHLOROPLASTIC"/>
    <property type="match status" value="1"/>
</dbReference>
<keyword evidence="7" id="KW-0547">Nucleotide-binding</keyword>
<feature type="region of interest" description="Disordered" evidence="17">
    <location>
        <begin position="44"/>
        <end position="67"/>
    </location>
</feature>
<dbReference type="InterPro" id="IPR005690">
    <property type="entry name" value="Toc86_159"/>
</dbReference>
<dbReference type="GO" id="GO:0005525">
    <property type="term" value="F:GTP binding"/>
    <property type="evidence" value="ECO:0007669"/>
    <property type="project" value="UniProtKB-KW"/>
</dbReference>
<feature type="compositionally biased region" description="Acidic residues" evidence="17">
    <location>
        <begin position="362"/>
        <end position="376"/>
    </location>
</feature>
<dbReference type="GO" id="GO:0009707">
    <property type="term" value="C:chloroplast outer membrane"/>
    <property type="evidence" value="ECO:0007669"/>
    <property type="project" value="UniProtKB-SubCell"/>
</dbReference>
<comment type="similarity">
    <text evidence="16">Belongs to the TRAFAC class TrmE-Era-EngA-EngB-Septin-like GTPase superfamily. AIG1/Toc34/Toc159-like paraseptin GTPase family. TOC159 subfamily.</text>
</comment>
<protein>
    <recommendedName>
        <fullName evidence="18">AIG1-type G domain-containing protein</fullName>
    </recommendedName>
</protein>
<evidence type="ECO:0000256" key="12">
    <source>
        <dbReference type="ARBA" id="ARBA00022989"/>
    </source>
</evidence>
<comment type="cofactor">
    <cofactor evidence="1">
        <name>Mg(2+)</name>
        <dbReference type="ChEBI" id="CHEBI:18420"/>
    </cofactor>
</comment>
<dbReference type="GO" id="GO:0046872">
    <property type="term" value="F:metal ion binding"/>
    <property type="evidence" value="ECO:0007669"/>
    <property type="project" value="UniProtKB-KW"/>
</dbReference>
<feature type="compositionally biased region" description="Basic and acidic residues" evidence="17">
    <location>
        <begin position="456"/>
        <end position="470"/>
    </location>
</feature>
<keyword evidence="5" id="KW-0812">Transmembrane</keyword>
<gene>
    <name evidence="19" type="ORF">CCAM_LOCUS42975</name>
</gene>
<dbReference type="CDD" id="cd01853">
    <property type="entry name" value="Toc34_like"/>
    <property type="match status" value="1"/>
</dbReference>
<evidence type="ECO:0000256" key="17">
    <source>
        <dbReference type="SAM" id="MobiDB-lite"/>
    </source>
</evidence>
<evidence type="ECO:0000256" key="11">
    <source>
        <dbReference type="ARBA" id="ARBA00022927"/>
    </source>
</evidence>
<dbReference type="GO" id="GO:0003924">
    <property type="term" value="F:GTPase activity"/>
    <property type="evidence" value="ECO:0007669"/>
    <property type="project" value="InterPro"/>
</dbReference>
<feature type="compositionally biased region" description="Acidic residues" evidence="17">
    <location>
        <begin position="486"/>
        <end position="498"/>
    </location>
</feature>
<keyword evidence="4" id="KW-0934">Plastid</keyword>
<feature type="region of interest" description="Disordered" evidence="17">
    <location>
        <begin position="603"/>
        <end position="627"/>
    </location>
</feature>
<evidence type="ECO:0000256" key="13">
    <source>
        <dbReference type="ARBA" id="ARBA00023134"/>
    </source>
</evidence>
<dbReference type="PROSITE" id="PS51720">
    <property type="entry name" value="G_AIG1"/>
    <property type="match status" value="1"/>
</dbReference>
<feature type="region of interest" description="Disordered" evidence="17">
    <location>
        <begin position="340"/>
        <end position="401"/>
    </location>
</feature>
<proteinExistence type="inferred from homology"/>
<dbReference type="GO" id="GO:0015031">
    <property type="term" value="P:protein transport"/>
    <property type="evidence" value="ECO:0007669"/>
    <property type="project" value="UniProtKB-KW"/>
</dbReference>
<feature type="region of interest" description="Disordered" evidence="17">
    <location>
        <begin position="97"/>
        <end position="124"/>
    </location>
</feature>
<feature type="compositionally biased region" description="Polar residues" evidence="17">
    <location>
        <begin position="392"/>
        <end position="401"/>
    </location>
</feature>
<dbReference type="NCBIfam" id="TIGR00993">
    <property type="entry name" value="3a0901s04IAP86"/>
    <property type="match status" value="1"/>
</dbReference>
<keyword evidence="20" id="KW-1185">Reference proteome</keyword>
<feature type="region of interest" description="Disordered" evidence="17">
    <location>
        <begin position="193"/>
        <end position="228"/>
    </location>
</feature>
<dbReference type="InterPro" id="IPR027417">
    <property type="entry name" value="P-loop_NTPase"/>
</dbReference>
<keyword evidence="11" id="KW-0653">Protein transport</keyword>
<dbReference type="InterPro" id="IPR006703">
    <property type="entry name" value="G_AIG1"/>
</dbReference>
<dbReference type="GO" id="GO:0045036">
    <property type="term" value="P:protein targeting to chloroplast"/>
    <property type="evidence" value="ECO:0007669"/>
    <property type="project" value="InterPro"/>
</dbReference>
<sequence length="1353" mass="146583">MDSKEASLLSSSDVSDLKIGVVNSNSVAVVSDDDDVFLNAQEQPVGEEPAGGGIGGPNSVDPFEGSPVFDVLVNGDDENLNKNEVLNVEKGVEEGEAVLGEENRGPFEGSRGSDVLVNGDDENLNKKEVLEVEKDVEKSEALLEVESRGGEESGVSGSTLANGSVTEVQLGCTTGFGDSEKVDGVTAEVQDVEEHESVGGFGSEDFLEASPKESMPNPEGFANDDDENLNKVDVLEGEKAVEIDEALLLEEKEEYGDITGNRCLDSALPITEIDGLNANASGAQPDGLEGSGVCSENTDEVVNPIREGLDKEKVEETIGDASMVVIGEAKDLRNHEIEGVPSINGTDEIKQTDPSSKGVAVIDEDKEWTPPDDNESTESVNKTDGSEPVMEHSTNVPESVTRSAIINLDTSEDDVHNIDDLKCVGTEKLSDKAANEIASSDAVHSNGRLITIQNDMEDKTVSPEKTPSECKEEEEEANHQQMSGDGELEDGSISDQESDGMVFGSSEAARQFIEELERESGDVEASALDGQVVTESEEEEEIDTDEEGDGNHQLLDSSAIAALLKAATDGSDRGNITITSQDGSRLFSVERPAGLGSSLRSLGPAAPRPTHSNFFTPTVPNSSGPEENLTEEEKMKLEKLQQIRVKFLRLVKRLGFSSDESIVTQVLYRLSLIAGKQNSQLFSIDTARSTALQLETEGGNGDELDFSVNILVLGKCGVGKSSTINSILGEEKTPIDAFSPTTTNVKEICVTMDGVKVRVFDTPALKSSAMEQAFNNKVLSNVKKLAKKNPVDIVLYVDRLDAQTRDLNDLPLLRTITASLGSAIWRSTIVTLTHAASAPPEGPSGSPMSYEAFVTQRSRIVQQSIGHATGDLHMMSPSMMNPVSLVENHPACRRNRDGQKILPNGQVWRPQLLLLCYSMKILSVANSLSKPAQDLFDPRKLLGFRARTPPLPYMLSSMLQSRAHPKLSTELGSDSVDSEIDLDDLSDSDQEGGEEEEEYDKLPPFKPLRKAQMAKLSKEQKKAYFEEYDYRVKLLQKKQWREELRRVKEMKKKGKNGAAEAQPDEDFDSGAAAPVAVPLPDMVLPPSFDGDNPTYRYRFLEPTSLFLARPVLDAHGWDHDCGYEGVNIEHSQAIADRFPTAVTFQISKDKKDFSVSLDSSISAKHGETGSTMAGFDIQNIGKQLAYVVRGETKFKNLKKNKTAGGVSVTFIGENVVTGIKFEDQITLGKRYVLAGSMGTTRSRNEMAYGANFELQRREADYPIGQVQSTLSTSVIKWRGDLALGLNALTQFSLGRNTKVVVRAGINNKMSGQVSVRTSSSDNLSIALSALLPIALAAYRKLYPATAAEQYSIY</sequence>
<evidence type="ECO:0000256" key="15">
    <source>
        <dbReference type="ARBA" id="ARBA00023766"/>
    </source>
</evidence>
<keyword evidence="2" id="KW-0813">Transport</keyword>
<feature type="compositionally biased region" description="Polar residues" evidence="17">
    <location>
        <begin position="610"/>
        <end position="625"/>
    </location>
</feature>
<feature type="region of interest" description="Disordered" evidence="17">
    <location>
        <begin position="966"/>
        <end position="1004"/>
    </location>
</feature>
<evidence type="ECO:0000256" key="1">
    <source>
        <dbReference type="ARBA" id="ARBA00001946"/>
    </source>
</evidence>
<evidence type="ECO:0000259" key="18">
    <source>
        <dbReference type="PROSITE" id="PS51720"/>
    </source>
</evidence>
<feature type="compositionally biased region" description="Acidic residues" evidence="17">
    <location>
        <begin position="976"/>
        <end position="999"/>
    </location>
</feature>
<evidence type="ECO:0000256" key="14">
    <source>
        <dbReference type="ARBA" id="ARBA00023136"/>
    </source>
</evidence>
<evidence type="ECO:0000313" key="20">
    <source>
        <dbReference type="Proteomes" id="UP000595140"/>
    </source>
</evidence>
<keyword evidence="6" id="KW-0479">Metal-binding</keyword>
<comment type="subcellular location">
    <subcellularLocation>
        <location evidence="15">Plastid</location>
        <location evidence="15">Chloroplast outer membrane</location>
        <topology evidence="15">Single-pass membrane protein</topology>
    </subcellularLocation>
</comment>
<feature type="domain" description="AIG1-type G" evidence="18">
    <location>
        <begin position="705"/>
        <end position="940"/>
    </location>
</feature>
<evidence type="ECO:0000256" key="9">
    <source>
        <dbReference type="ARBA" id="ARBA00022805"/>
    </source>
</evidence>
<keyword evidence="9" id="KW-1002">Plastid outer membrane</keyword>
<evidence type="ECO:0000256" key="3">
    <source>
        <dbReference type="ARBA" id="ARBA00022528"/>
    </source>
</evidence>
<dbReference type="Pfam" id="PF11886">
    <property type="entry name" value="TOC159_MAD"/>
    <property type="match status" value="1"/>
</dbReference>
<dbReference type="InterPro" id="IPR045058">
    <property type="entry name" value="GIMA/IAN/Toc"/>
</dbReference>
<dbReference type="EMBL" id="OOIL02006740">
    <property type="protein sequence ID" value="VFR01200.1"/>
    <property type="molecule type" value="Genomic_DNA"/>
</dbReference>
<dbReference type="Pfam" id="PF04548">
    <property type="entry name" value="AIG1"/>
    <property type="match status" value="1"/>
</dbReference>
<evidence type="ECO:0000256" key="4">
    <source>
        <dbReference type="ARBA" id="ARBA00022640"/>
    </source>
</evidence>
<evidence type="ECO:0000313" key="19">
    <source>
        <dbReference type="EMBL" id="VFR01200.1"/>
    </source>
</evidence>
<keyword evidence="12" id="KW-1133">Transmembrane helix</keyword>
<dbReference type="FunFam" id="3.40.50.300:FF:000413">
    <property type="entry name" value="Translocase of chloroplast 120, chloroplastic"/>
    <property type="match status" value="1"/>
</dbReference>
<keyword evidence="13" id="KW-0342">GTP-binding</keyword>
<keyword evidence="14" id="KW-0472">Membrane</keyword>
<feature type="compositionally biased region" description="Basic and acidic residues" evidence="17">
    <location>
        <begin position="512"/>
        <end position="521"/>
    </location>
</feature>
<evidence type="ECO:0000256" key="7">
    <source>
        <dbReference type="ARBA" id="ARBA00022741"/>
    </source>
</evidence>
<dbReference type="SUPFAM" id="SSF52540">
    <property type="entry name" value="P-loop containing nucleoside triphosphate hydrolases"/>
    <property type="match status" value="1"/>
</dbReference>
<name>A0A484NJL3_9ASTE</name>
<accession>A0A484NJL3</accession>